<dbReference type="RefSeq" id="XP_055869319.1">
    <property type="nucleotide sequence ID" value="XM_056013344.1"/>
</dbReference>
<evidence type="ECO:0000313" key="3">
    <source>
        <dbReference type="Proteomes" id="UP001165740"/>
    </source>
</evidence>
<gene>
    <name evidence="4 5 6 7" type="primary">LOC106074717</name>
</gene>
<dbReference type="SUPFAM" id="SSF48371">
    <property type="entry name" value="ARM repeat"/>
    <property type="match status" value="1"/>
</dbReference>
<dbReference type="OrthoDB" id="6125419at2759"/>
<keyword evidence="3" id="KW-1185">Reference proteome</keyword>
<evidence type="ECO:0000313" key="4">
    <source>
        <dbReference type="RefSeq" id="XP_055869312.1"/>
    </source>
</evidence>
<sequence>MNDLKKKFEFQNSTITVQCLCKLSQDLLKKCTTRVQEGNQEIPELKQLLDCLGSADSLESQLSGQVILHLVETDVLDLTLALNSTLNSVPSCKNLIGAVETVFGLLLLESKAVLASETVYRCPYTLRGPTHPLISVLINRPDSWPFLVENTASLLSHKEKRLNSAAALEILRPFLFYVFLEPLQSTQYNNTRTGLWRVLLAAARCDQHVLEFIVSLLPHVPSTGRDQLLVVSQMSTDLIEELVSRIKEQKKQGHSTLWATTNEMLLFGLDLILKGITAGAPLFELSQKMCMLAQFQTTAPTVCLFQTVKANTALLQLSEILARATFFQQAQLIDFADHLITLCQQSCQFICLASVVKPLIQIVASPSLTLSQSQGVSQGTVRAKATQLLSRVETLLEAHQPVNQEPEQPHKWTQFGSTFHFFSELCGQLGGQSLQEGHTLTTWLVNLATTLEACCPVLNHVIAAVLITSSSDEVSSAALEVVKRIAIVDPKQSTDYLPLLLYVLNRTNSPGRKLHILETLPCLATHKLCIPPILKTILALSKSADLKPISIRLMMLLWKQQERCFPQLLQLISDSQGSSSYQVRLAVASVILEICTHKPEQHGAELLTALTDILKTSSTEQDIPVSVLALRGLSKLCESEVMDLMSLWSYLGETFLNETRPLVVKELCGLLSLVPQLAVETQEYETFTKLAVMRLWAYSQSSNCLVCAAAYEALSKYSVKYFCVSYLPKSVTKDLYEQLDLAVKQMQEGKGKSDTKNDGDALDVDIMFPQIPGSCFVSILQSLTDSVVISAYKKLLQSLMATEITDLPRSVYFSSAGKKSMASQGGKILEKIPSFLLKQYNNCKQPGLRQGLAAGLLFCYDPPLEVSRDGRARKHYIIRHGKTFLETFVTLLQEVPIQTSDWHRFSLLPQAWNSFMERLFLSLLESRKADLELQEKHGHISSSDLAEKNIVVWLSTRDAILDAIKTTSRGSPTAQANCVLSLASLALCLHKYVTDLSADLFKASQDRTEYIGHSHWMAMSFDTILSFVDPEHVPKGNIHSICHQKSSPHDAGQPSNLCCAVARLATSQLVPLLVASDSDQIVHILKTFTSCLPTGQSALTSPVSIFCNGLALGMVLEILFQEHFSDMTGSKGMLAVWKALTSLEDITYNSEVENRIGCVLGLTLAICAMCSDGKTESRVHATAVLEKLTPVWLDTPCDKDYYQVLTFSVACITTSVYSTNTLDISCVLPSIEKLNQVHQQYPQYSGVCLSLGLILFSLHRLGVEVATSLRQELLTAWLKDVSDDNRLPLEKVSKLNGLVSLIGSEQLLFPVISNSALLTDDLITGVVSRLMAIVGDYDDLGLQNISSRFLGHLYLSSTSSGGDKCTSVPGSLSYLPEWSLLRAFYDFLLDSGRSIPDNHLISLVNVALQVINVKTTLPPVNWAIMLSPYMRNNSYGDEVRANILQVAISQIQSPSAVVFISSWLTPPLYASLQLSCKTVLHLHMCQLIRSMSPNVLQVYLERSCLTEFSESETQNICIQLAILKGLRDALAVTDPPEAVTSLLHSATAQIYHQLTTDFNIQLLQSMAECLSQLPAEIMDNVIATDFSDASSQVKGCFVRCHLVATGKQPLGLLNFMIDAFFNADYWNQEVGMVLLFNCFGAYSKYKGENSSLSARQQWFLELLGHTRTVVIGAMPLAATAPTKDKVIRYIANIVTAGMLTLTYPACTDLDFWGFSQKLFAPPVDKITQQESQILDVCFQNEPPLPNLGILYSTMIQFLPSIIGAMGTKQWEGFLTKVIDWVLILCETDETDLETRICLHATLMSLRNSQAFRSVSVWTKVIKLIC</sequence>
<dbReference type="Proteomes" id="UP001165740">
    <property type="component" value="Chromosome 1"/>
</dbReference>
<evidence type="ECO:0000313" key="5">
    <source>
        <dbReference type="RefSeq" id="XP_055869319.1"/>
    </source>
</evidence>
<evidence type="ECO:0000259" key="2">
    <source>
        <dbReference type="Pfam" id="PF12530"/>
    </source>
</evidence>
<dbReference type="RefSeq" id="XP_055869312.1">
    <property type="nucleotide sequence ID" value="XM_056013337.1"/>
</dbReference>
<dbReference type="InterPro" id="IPR045163">
    <property type="entry name" value="Focadhesin/RST1"/>
</dbReference>
<name>A0A9W2Z2Y4_BIOGL</name>
<protein>
    <submittedName>
        <fullName evidence="4 5">Focadhesin-like</fullName>
    </submittedName>
</protein>
<dbReference type="RefSeq" id="XP_055869339.1">
    <property type="nucleotide sequence ID" value="XM_056013364.1"/>
</dbReference>
<evidence type="ECO:0000313" key="7">
    <source>
        <dbReference type="RefSeq" id="XP_055869339.1"/>
    </source>
</evidence>
<feature type="domain" description="DUF3730" evidence="2">
    <location>
        <begin position="497"/>
        <end position="714"/>
    </location>
</feature>
<evidence type="ECO:0000259" key="1">
    <source>
        <dbReference type="Pfam" id="PF11229"/>
    </source>
</evidence>
<dbReference type="RefSeq" id="XP_055869329.1">
    <property type="nucleotide sequence ID" value="XM_056013354.1"/>
</dbReference>
<organism evidence="3 6">
    <name type="scientific">Biomphalaria glabrata</name>
    <name type="common">Bloodfluke planorb</name>
    <name type="synonym">Freshwater snail</name>
    <dbReference type="NCBI Taxonomy" id="6526"/>
    <lineage>
        <taxon>Eukaryota</taxon>
        <taxon>Metazoa</taxon>
        <taxon>Spiralia</taxon>
        <taxon>Lophotrochozoa</taxon>
        <taxon>Mollusca</taxon>
        <taxon>Gastropoda</taxon>
        <taxon>Heterobranchia</taxon>
        <taxon>Euthyneura</taxon>
        <taxon>Panpulmonata</taxon>
        <taxon>Hygrophila</taxon>
        <taxon>Lymnaeoidea</taxon>
        <taxon>Planorbidae</taxon>
        <taxon>Biomphalaria</taxon>
    </lineage>
</organism>
<evidence type="ECO:0000313" key="6">
    <source>
        <dbReference type="RefSeq" id="XP_055869329.1"/>
    </source>
</evidence>
<dbReference type="InterPro" id="IPR021392">
    <property type="entry name" value="Focadhesin_C"/>
</dbReference>
<accession>A0A9W2Z2Y4</accession>
<dbReference type="InterPro" id="IPR022542">
    <property type="entry name" value="FOCAD/RST1_DUF3730"/>
</dbReference>
<dbReference type="Pfam" id="PF12530">
    <property type="entry name" value="DUF3730"/>
    <property type="match status" value="1"/>
</dbReference>
<feature type="domain" description="Focadhesin C-terminal" evidence="1">
    <location>
        <begin position="1232"/>
        <end position="1821"/>
    </location>
</feature>
<dbReference type="Pfam" id="PF11229">
    <property type="entry name" value="Focadhesin"/>
    <property type="match status" value="1"/>
</dbReference>
<dbReference type="Gene3D" id="1.25.10.10">
    <property type="entry name" value="Leucine-rich Repeat Variant"/>
    <property type="match status" value="1"/>
</dbReference>
<dbReference type="InterPro" id="IPR016024">
    <property type="entry name" value="ARM-type_fold"/>
</dbReference>
<proteinExistence type="predicted"/>
<dbReference type="OMA" id="WLWARDT"/>
<dbReference type="PANTHER" id="PTHR16212">
    <property type="entry name" value="FOCADHESIN FAMILY MEMBER"/>
    <property type="match status" value="1"/>
</dbReference>
<dbReference type="GO" id="GO:0060147">
    <property type="term" value="P:regulation of post-transcriptional gene silencing"/>
    <property type="evidence" value="ECO:0007669"/>
    <property type="project" value="InterPro"/>
</dbReference>
<dbReference type="PANTHER" id="PTHR16212:SF4">
    <property type="entry name" value="FOCADHESIN"/>
    <property type="match status" value="1"/>
</dbReference>
<dbReference type="GeneID" id="106074717"/>
<dbReference type="InterPro" id="IPR011989">
    <property type="entry name" value="ARM-like"/>
</dbReference>
<reference evidence="4 5" key="1">
    <citation type="submission" date="2025-04" db="UniProtKB">
        <authorList>
            <consortium name="RefSeq"/>
        </authorList>
    </citation>
    <scope>IDENTIFICATION</scope>
</reference>